<gene>
    <name evidence="2" type="ORF">V7S43_012564</name>
</gene>
<keyword evidence="1" id="KW-1133">Transmembrane helix</keyword>
<keyword evidence="1" id="KW-0812">Transmembrane</keyword>
<evidence type="ECO:0000313" key="3">
    <source>
        <dbReference type="Proteomes" id="UP001632037"/>
    </source>
</evidence>
<comment type="caution">
    <text evidence="2">The sequence shown here is derived from an EMBL/GenBank/DDBJ whole genome shotgun (WGS) entry which is preliminary data.</text>
</comment>
<evidence type="ECO:0000256" key="1">
    <source>
        <dbReference type="SAM" id="Phobius"/>
    </source>
</evidence>
<accession>A0ABD3F681</accession>
<keyword evidence="3" id="KW-1185">Reference proteome</keyword>
<feature type="transmembrane region" description="Helical" evidence="1">
    <location>
        <begin position="12"/>
        <end position="33"/>
    </location>
</feature>
<evidence type="ECO:0008006" key="4">
    <source>
        <dbReference type="Google" id="ProtNLM"/>
    </source>
</evidence>
<evidence type="ECO:0000313" key="2">
    <source>
        <dbReference type="EMBL" id="KAL3662233.1"/>
    </source>
</evidence>
<feature type="transmembrane region" description="Helical" evidence="1">
    <location>
        <begin position="105"/>
        <end position="122"/>
    </location>
</feature>
<name>A0ABD3F681_9STRA</name>
<sequence>MYTDVGMTTAERVRWLCGWMILIYALTCCAWFAWPAYTIPLVGFLTGTVGLLACQRPHEQGYMTYVLAFLALNYAQLVLLVWMVFIALPAEITDTCIANCAAGQAKAVFIVLLVVATGIFHWRVSTITRQYLCEFRMIQQLTTRESQAFLYASYSRAAVSVTMATEIQSRSSASEVSVSVVGDSEHPPMVYGYSQSARM</sequence>
<dbReference type="EMBL" id="JBIMZQ010000032">
    <property type="protein sequence ID" value="KAL3662233.1"/>
    <property type="molecule type" value="Genomic_DNA"/>
</dbReference>
<reference evidence="2 3" key="1">
    <citation type="submission" date="2024-09" db="EMBL/GenBank/DDBJ databases">
        <title>Genome sequencing and assembly of Phytophthora oleae, isolate VK10A, causative agent of rot of olive drupes.</title>
        <authorList>
            <person name="Conti Taguali S."/>
            <person name="Riolo M."/>
            <person name="La Spada F."/>
            <person name="Cacciola S.O."/>
            <person name="Dionisio G."/>
        </authorList>
    </citation>
    <scope>NUCLEOTIDE SEQUENCE [LARGE SCALE GENOMIC DNA]</scope>
    <source>
        <strain evidence="2 3">VK10A</strain>
    </source>
</reference>
<dbReference type="Proteomes" id="UP001632037">
    <property type="component" value="Unassembled WGS sequence"/>
</dbReference>
<organism evidence="2 3">
    <name type="scientific">Phytophthora oleae</name>
    <dbReference type="NCBI Taxonomy" id="2107226"/>
    <lineage>
        <taxon>Eukaryota</taxon>
        <taxon>Sar</taxon>
        <taxon>Stramenopiles</taxon>
        <taxon>Oomycota</taxon>
        <taxon>Peronosporomycetes</taxon>
        <taxon>Peronosporales</taxon>
        <taxon>Peronosporaceae</taxon>
        <taxon>Phytophthora</taxon>
    </lineage>
</organism>
<keyword evidence="1" id="KW-0472">Membrane</keyword>
<protein>
    <recommendedName>
        <fullName evidence="4">Transmembrane protein</fullName>
    </recommendedName>
</protein>
<proteinExistence type="predicted"/>
<dbReference type="AlphaFoldDB" id="A0ABD3F681"/>
<feature type="transmembrane region" description="Helical" evidence="1">
    <location>
        <begin position="62"/>
        <end position="85"/>
    </location>
</feature>